<keyword evidence="6 11" id="KW-0863">Zinc-finger</keyword>
<feature type="compositionally biased region" description="Polar residues" evidence="12">
    <location>
        <begin position="246"/>
        <end position="262"/>
    </location>
</feature>
<dbReference type="GO" id="GO:0008270">
    <property type="term" value="F:zinc ion binding"/>
    <property type="evidence" value="ECO:0007669"/>
    <property type="project" value="UniProtKB-KW"/>
</dbReference>
<dbReference type="InterPro" id="IPR013087">
    <property type="entry name" value="Znf_C2H2_type"/>
</dbReference>
<evidence type="ECO:0000256" key="6">
    <source>
        <dbReference type="ARBA" id="ARBA00022771"/>
    </source>
</evidence>
<keyword evidence="4" id="KW-0808">Transferase</keyword>
<evidence type="ECO:0000259" key="13">
    <source>
        <dbReference type="PROSITE" id="PS50157"/>
    </source>
</evidence>
<dbReference type="EMBL" id="LSRQ01002244">
    <property type="protein sequence ID" value="OAY74889.1"/>
    <property type="molecule type" value="Genomic_DNA"/>
</dbReference>
<dbReference type="GO" id="GO:0005634">
    <property type="term" value="C:nucleus"/>
    <property type="evidence" value="ECO:0007669"/>
    <property type="project" value="UniProtKB-SubCell"/>
</dbReference>
<dbReference type="Gene3D" id="3.30.40.10">
    <property type="entry name" value="Zinc/RING finger domain, C3HC4 (zinc finger)"/>
    <property type="match status" value="1"/>
</dbReference>
<dbReference type="PROSITE" id="PS00028">
    <property type="entry name" value="ZINC_FINGER_C2H2_1"/>
    <property type="match status" value="1"/>
</dbReference>
<feature type="region of interest" description="Disordered" evidence="12">
    <location>
        <begin position="219"/>
        <end position="287"/>
    </location>
</feature>
<evidence type="ECO:0000256" key="3">
    <source>
        <dbReference type="ARBA" id="ARBA00012483"/>
    </source>
</evidence>
<dbReference type="PANTHER" id="PTHR13480">
    <property type="entry name" value="E3 UBIQUITIN-PROTEIN LIGASE HAKAI-RELATED"/>
    <property type="match status" value="1"/>
</dbReference>
<feature type="region of interest" description="Disordered" evidence="12">
    <location>
        <begin position="1"/>
        <end position="23"/>
    </location>
</feature>
<protein>
    <recommendedName>
        <fullName evidence="3">RING-type E3 ubiquitin transferase</fullName>
        <ecNumber evidence="3">2.3.2.27</ecNumber>
    </recommendedName>
</protein>
<evidence type="ECO:0000313" key="14">
    <source>
        <dbReference type="EMBL" id="OAY74889.1"/>
    </source>
</evidence>
<dbReference type="PROSITE" id="PS50157">
    <property type="entry name" value="ZINC_FINGER_C2H2_2"/>
    <property type="match status" value="1"/>
</dbReference>
<keyword evidence="7" id="KW-0833">Ubl conjugation pathway</keyword>
<dbReference type="Proteomes" id="UP000092600">
    <property type="component" value="Unassembled WGS sequence"/>
</dbReference>
<gene>
    <name evidence="14" type="ORF">ACMD2_14523</name>
</gene>
<dbReference type="GO" id="GO:0061630">
    <property type="term" value="F:ubiquitin protein ligase activity"/>
    <property type="evidence" value="ECO:0007669"/>
    <property type="project" value="UniProtKB-EC"/>
</dbReference>
<dbReference type="AlphaFoldDB" id="A0A199VCR9"/>
<comment type="similarity">
    <text evidence="10">Belongs to the Hakai family.</text>
</comment>
<evidence type="ECO:0000256" key="8">
    <source>
        <dbReference type="ARBA" id="ARBA00022833"/>
    </source>
</evidence>
<reference evidence="14 15" key="1">
    <citation type="journal article" date="2016" name="DNA Res.">
        <title>The draft genome of MD-2 pineapple using hybrid error correction of long reads.</title>
        <authorList>
            <person name="Redwan R.M."/>
            <person name="Saidin A."/>
            <person name="Kumar S.V."/>
        </authorList>
    </citation>
    <scope>NUCLEOTIDE SEQUENCE [LARGE SCALE GENOMIC DNA]</scope>
    <source>
        <strain evidence="15">cv. MD2</strain>
        <tissue evidence="14">Leaf</tissue>
    </source>
</reference>
<dbReference type="EC" id="2.3.2.27" evidence="3"/>
<feature type="domain" description="C2H2-type" evidence="13">
    <location>
        <begin position="132"/>
        <end position="162"/>
    </location>
</feature>
<feature type="region of interest" description="Disordered" evidence="12">
    <location>
        <begin position="344"/>
        <end position="383"/>
    </location>
</feature>
<dbReference type="GO" id="GO:0016567">
    <property type="term" value="P:protein ubiquitination"/>
    <property type="evidence" value="ECO:0007669"/>
    <property type="project" value="InterPro"/>
</dbReference>
<keyword evidence="5" id="KW-0479">Metal-binding</keyword>
<dbReference type="InterPro" id="IPR040383">
    <property type="entry name" value="HAKAI/CBLL2"/>
</dbReference>
<evidence type="ECO:0000256" key="5">
    <source>
        <dbReference type="ARBA" id="ARBA00022723"/>
    </source>
</evidence>
<feature type="region of interest" description="Disordered" evidence="12">
    <location>
        <begin position="158"/>
        <end position="187"/>
    </location>
</feature>
<dbReference type="PROSITE" id="PS00518">
    <property type="entry name" value="ZF_RING_1"/>
    <property type="match status" value="1"/>
</dbReference>
<evidence type="ECO:0000256" key="12">
    <source>
        <dbReference type="SAM" id="MobiDB-lite"/>
    </source>
</evidence>
<dbReference type="CDD" id="cd16508">
    <property type="entry name" value="RING-HC_HAKAI-like"/>
    <property type="match status" value="1"/>
</dbReference>
<dbReference type="InterPro" id="IPR040380">
    <property type="entry name" value="HAKAI-like_RING-HC"/>
</dbReference>
<evidence type="ECO:0000256" key="10">
    <source>
        <dbReference type="ARBA" id="ARBA00038499"/>
    </source>
</evidence>
<evidence type="ECO:0000256" key="1">
    <source>
        <dbReference type="ARBA" id="ARBA00000900"/>
    </source>
</evidence>
<dbReference type="InterPro" id="IPR013083">
    <property type="entry name" value="Znf_RING/FYVE/PHD"/>
</dbReference>
<feature type="compositionally biased region" description="Low complexity" evidence="12">
    <location>
        <begin position="358"/>
        <end position="383"/>
    </location>
</feature>
<dbReference type="STRING" id="4615.A0A199VCR9"/>
<proteinExistence type="inferred from homology"/>
<dbReference type="GO" id="GO:0030155">
    <property type="term" value="P:regulation of cell adhesion"/>
    <property type="evidence" value="ECO:0007669"/>
    <property type="project" value="TreeGrafter"/>
</dbReference>
<name>A0A199VCR9_ANACO</name>
<dbReference type="PANTHER" id="PTHR13480:SF0">
    <property type="entry name" value="E3 UBIQUITIN-PROTEIN LIGASE HAKAI"/>
    <property type="match status" value="1"/>
</dbReference>
<evidence type="ECO:0000256" key="2">
    <source>
        <dbReference type="ARBA" id="ARBA00004123"/>
    </source>
</evidence>
<keyword evidence="9" id="KW-0539">Nucleus</keyword>
<keyword evidence="8" id="KW-0862">Zinc</keyword>
<evidence type="ECO:0000256" key="4">
    <source>
        <dbReference type="ARBA" id="ARBA00022679"/>
    </source>
</evidence>
<accession>A0A199VCR9</accession>
<comment type="caution">
    <text evidence="14">The sequence shown here is derived from an EMBL/GenBank/DDBJ whole genome shotgun (WGS) entry which is preliminary data.</text>
</comment>
<comment type="subcellular location">
    <subcellularLocation>
        <location evidence="2">Nucleus</location>
    </subcellularLocation>
</comment>
<evidence type="ECO:0000256" key="9">
    <source>
        <dbReference type="ARBA" id="ARBA00023242"/>
    </source>
</evidence>
<evidence type="ECO:0000256" key="7">
    <source>
        <dbReference type="ARBA" id="ARBA00022786"/>
    </source>
</evidence>
<dbReference type="InterPro" id="IPR017907">
    <property type="entry name" value="Znf_RING_CS"/>
</dbReference>
<sequence>MLQIRLNPKPSADPGGGAAKAPAEAAAATEEEAAVMVACPEHLVLAGLPVAKSLGTVAGGGGARPVGRRSRRLLGERVHICVRCDFPIAIYGRLIPCEHAFCLTCARSGCSCFLCDERIQKVQSIKMMQGMFICAAPHCLKSFLDRTEFETHVHKTHSDLGQTNINKERSNEPDAFNIPQPSSTDIQKQNLLSESSTARAPLRSGFSLSSNSPVTDCGDSIRCHQSGDQPRQNPNLLWNPPAFQANLPQGHSQPPKNDNQSGLPQPPPPLQAPFSGYLPLPPHQPPNFAVTVKTNQPLESGFARPRGMPLRSGLPFSASDYCSSVPESSSLNQRFPCKEIQGGFTEQSEGKGVPASMPLQLHFPSQSLSPPLPPHLSVQPHFH</sequence>
<evidence type="ECO:0000313" key="15">
    <source>
        <dbReference type="Proteomes" id="UP000092600"/>
    </source>
</evidence>
<feature type="compositionally biased region" description="Polar residues" evidence="12">
    <location>
        <begin position="226"/>
        <end position="236"/>
    </location>
</feature>
<comment type="catalytic activity">
    <reaction evidence="1">
        <text>S-ubiquitinyl-[E2 ubiquitin-conjugating enzyme]-L-cysteine + [acceptor protein]-L-lysine = [E2 ubiquitin-conjugating enzyme]-L-cysteine + N(6)-ubiquitinyl-[acceptor protein]-L-lysine.</text>
        <dbReference type="EC" id="2.3.2.27"/>
    </reaction>
</comment>
<evidence type="ECO:0000256" key="11">
    <source>
        <dbReference type="PROSITE-ProRule" id="PRU00042"/>
    </source>
</evidence>
<organism evidence="14 15">
    <name type="scientific">Ananas comosus</name>
    <name type="common">Pineapple</name>
    <name type="synonym">Ananas ananas</name>
    <dbReference type="NCBI Taxonomy" id="4615"/>
    <lineage>
        <taxon>Eukaryota</taxon>
        <taxon>Viridiplantae</taxon>
        <taxon>Streptophyta</taxon>
        <taxon>Embryophyta</taxon>
        <taxon>Tracheophyta</taxon>
        <taxon>Spermatophyta</taxon>
        <taxon>Magnoliopsida</taxon>
        <taxon>Liliopsida</taxon>
        <taxon>Poales</taxon>
        <taxon>Bromeliaceae</taxon>
        <taxon>Bromelioideae</taxon>
        <taxon>Ananas</taxon>
    </lineage>
</organism>